<keyword evidence="5 12" id="KW-1133">Transmembrane helix</keyword>
<comment type="similarity">
    <text evidence="2 10">Belongs to the G-protein coupled receptor 1 family.</text>
</comment>
<feature type="transmembrane region" description="Helical" evidence="12">
    <location>
        <begin position="658"/>
        <end position="685"/>
    </location>
</feature>
<keyword evidence="7 12" id="KW-0472">Membrane</keyword>
<keyword evidence="3" id="KW-1003">Cell membrane</keyword>
<gene>
    <name evidence="14" type="primary">gar-2</name>
    <name evidence="14" type="ORF">CDAR_127192</name>
</gene>
<feature type="transmembrane region" description="Helical" evidence="12">
    <location>
        <begin position="229"/>
        <end position="248"/>
    </location>
</feature>
<evidence type="ECO:0000256" key="4">
    <source>
        <dbReference type="ARBA" id="ARBA00022692"/>
    </source>
</evidence>
<accession>A0AAV4XAN1</accession>
<evidence type="ECO:0000256" key="6">
    <source>
        <dbReference type="ARBA" id="ARBA00023040"/>
    </source>
</evidence>
<dbReference type="GO" id="GO:0007187">
    <property type="term" value="P:G protein-coupled receptor signaling pathway, coupled to cyclic nucleotide second messenger"/>
    <property type="evidence" value="ECO:0007669"/>
    <property type="project" value="TreeGrafter"/>
</dbReference>
<dbReference type="InterPro" id="IPR000276">
    <property type="entry name" value="GPCR_Rhodpsn"/>
</dbReference>
<evidence type="ECO:0000256" key="10">
    <source>
        <dbReference type="RuleBase" id="RU000688"/>
    </source>
</evidence>
<dbReference type="FunFam" id="1.20.1070.10:FF:000221">
    <property type="entry name" value="Muscarinic acetylcholine receptor gar-2"/>
    <property type="match status" value="1"/>
</dbReference>
<keyword evidence="4 10" id="KW-0812">Transmembrane</keyword>
<dbReference type="Proteomes" id="UP001054837">
    <property type="component" value="Unassembled WGS sequence"/>
</dbReference>
<dbReference type="Pfam" id="PF00001">
    <property type="entry name" value="7tm_1"/>
    <property type="match status" value="2"/>
</dbReference>
<evidence type="ECO:0000256" key="11">
    <source>
        <dbReference type="SAM" id="MobiDB-lite"/>
    </source>
</evidence>
<comment type="subcellular location">
    <subcellularLocation>
        <location evidence="1">Cell membrane</location>
        <topology evidence="1">Multi-pass membrane protein</topology>
    </subcellularLocation>
</comment>
<feature type="compositionally biased region" description="Polar residues" evidence="11">
    <location>
        <begin position="334"/>
        <end position="368"/>
    </location>
</feature>
<feature type="region of interest" description="Disordered" evidence="11">
    <location>
        <begin position="628"/>
        <end position="654"/>
    </location>
</feature>
<dbReference type="GO" id="GO:0005886">
    <property type="term" value="C:plasma membrane"/>
    <property type="evidence" value="ECO:0007669"/>
    <property type="project" value="UniProtKB-SubCell"/>
</dbReference>
<feature type="compositionally biased region" description="Basic residues" evidence="11">
    <location>
        <begin position="401"/>
        <end position="415"/>
    </location>
</feature>
<dbReference type="AlphaFoldDB" id="A0AAV4XAN1"/>
<feature type="region of interest" description="Disordered" evidence="11">
    <location>
        <begin position="330"/>
        <end position="434"/>
    </location>
</feature>
<dbReference type="GO" id="GO:0007197">
    <property type="term" value="P:adenylate cyclase-inhibiting G protein-coupled acetylcholine receptor signaling pathway"/>
    <property type="evidence" value="ECO:0007669"/>
    <property type="project" value="TreeGrafter"/>
</dbReference>
<dbReference type="SUPFAM" id="SSF81321">
    <property type="entry name" value="Family A G protein-coupled receptor-like"/>
    <property type="match status" value="2"/>
</dbReference>
<dbReference type="Gene3D" id="1.20.1070.10">
    <property type="entry name" value="Rhodopsin 7-helix transmembrane proteins"/>
    <property type="match status" value="2"/>
</dbReference>
<feature type="transmembrane region" description="Helical" evidence="12">
    <location>
        <begin position="58"/>
        <end position="86"/>
    </location>
</feature>
<dbReference type="GO" id="GO:0016907">
    <property type="term" value="F:G protein-coupled acetylcholine receptor activity"/>
    <property type="evidence" value="ECO:0007669"/>
    <property type="project" value="InterPro"/>
</dbReference>
<dbReference type="PROSITE" id="PS50262">
    <property type="entry name" value="G_PROTEIN_RECEP_F1_2"/>
    <property type="match status" value="1"/>
</dbReference>
<feature type="compositionally biased region" description="Polar residues" evidence="11">
    <location>
        <begin position="550"/>
        <end position="559"/>
    </location>
</feature>
<protein>
    <submittedName>
        <fullName evidence="14">Muscarinic acetylcholine receptor gar-2</fullName>
    </submittedName>
</protein>
<evidence type="ECO:0000256" key="8">
    <source>
        <dbReference type="ARBA" id="ARBA00023170"/>
    </source>
</evidence>
<feature type="transmembrane region" description="Helical" evidence="12">
    <location>
        <begin position="98"/>
        <end position="124"/>
    </location>
</feature>
<feature type="region of interest" description="Disordered" evidence="11">
    <location>
        <begin position="550"/>
        <end position="574"/>
    </location>
</feature>
<evidence type="ECO:0000256" key="5">
    <source>
        <dbReference type="ARBA" id="ARBA00022989"/>
    </source>
</evidence>
<dbReference type="PANTHER" id="PTHR24247:SF191">
    <property type="entry name" value="MUSCARINIC ACETYLCHOLINE RECEPTOR, B-TYPE, ISOFORM A"/>
    <property type="match status" value="1"/>
</dbReference>
<dbReference type="PRINTS" id="PR00237">
    <property type="entry name" value="GPCRRHODOPSN"/>
</dbReference>
<proteinExistence type="inferred from homology"/>
<dbReference type="GO" id="GO:0004993">
    <property type="term" value="F:G protein-coupled serotonin receptor activity"/>
    <property type="evidence" value="ECO:0007669"/>
    <property type="project" value="TreeGrafter"/>
</dbReference>
<keyword evidence="15" id="KW-1185">Reference proteome</keyword>
<keyword evidence="8 10" id="KW-0675">Receptor</keyword>
<organism evidence="14 15">
    <name type="scientific">Caerostris darwini</name>
    <dbReference type="NCBI Taxonomy" id="1538125"/>
    <lineage>
        <taxon>Eukaryota</taxon>
        <taxon>Metazoa</taxon>
        <taxon>Ecdysozoa</taxon>
        <taxon>Arthropoda</taxon>
        <taxon>Chelicerata</taxon>
        <taxon>Arachnida</taxon>
        <taxon>Araneae</taxon>
        <taxon>Araneomorphae</taxon>
        <taxon>Entelegynae</taxon>
        <taxon>Araneoidea</taxon>
        <taxon>Araneidae</taxon>
        <taxon>Caerostris</taxon>
    </lineage>
</organism>
<dbReference type="GO" id="GO:0030425">
    <property type="term" value="C:dendrite"/>
    <property type="evidence" value="ECO:0007669"/>
    <property type="project" value="TreeGrafter"/>
</dbReference>
<evidence type="ECO:0000259" key="13">
    <source>
        <dbReference type="PROSITE" id="PS50262"/>
    </source>
</evidence>
<dbReference type="PANTHER" id="PTHR24247">
    <property type="entry name" value="5-HYDROXYTRYPTAMINE RECEPTOR"/>
    <property type="match status" value="1"/>
</dbReference>
<feature type="transmembrane region" description="Helical" evidence="12">
    <location>
        <begin position="136"/>
        <end position="157"/>
    </location>
</feature>
<evidence type="ECO:0000256" key="3">
    <source>
        <dbReference type="ARBA" id="ARBA00022475"/>
    </source>
</evidence>
<keyword evidence="6 10" id="KW-0297">G-protein coupled receptor</keyword>
<name>A0AAV4XAN1_9ARAC</name>
<sequence>MPSMPSNTMSGVLNSSLISNESNFTLSKELCINSTNFTTACNNHSVSQPTTWILPFSMWFSIFIGVMIGLCIILTVAGNILVLLAFSVERSIRQPSNYFIVSLAVSDLCIGIISMPFYAVYVLMGRWDLGPITCDLWLATDHTVCLVSIYTVLLITIDRFCSVKIAARYRSWRTKNKVIWMVAVTWIVPFLVFFISIMGWEHFIGYRDLEEGECEVQFLKDPIFNTSLIIGYFYCTLVVLFWLYWGIYRTASQMQKRSMEKQRKIQALVAMGRSHTEAKASIPVSKTQSTLLSQDKTKIDNKGLSVGLAFGSAMGGVAGAVIGSIAAATSTSGQPFPTTASSETSPRASRTKKTTAAENLDNSNITENNSDDQDRSSSVGFDSDFDEMFQQTDEVEPKPIVLKKRKKESKIKKRSPSSGIQIPIPRLEPSSSPMTKEKPFMSLILPTPNLLDTSTTSKALLHYSPNSEFTVSEATESRPPHIDITSPKGESNDSLPKMERPSVLNISTVQFIDHENCQEIEKIVSAETPERKILVTGNTGVCKEFISKSGSETFDSSKSPAIRVQRPRQSVSKSQSTTFKDVIIECKSGENVTRVAEPSDRLSVTEAVAGRPEDTKTEESRQTLVTALSQKLHRKKRKRSRRSDKRHKSKSENRARKALRTISFILGAFVLCWTPYHICALVAGFCRDATGCVNHHLFYFTYFLCYANSPINPFCYAMANQQFKKTFTRILKGDFHKT</sequence>
<feature type="transmembrane region" description="Helical" evidence="12">
    <location>
        <begin position="697"/>
        <end position="719"/>
    </location>
</feature>
<dbReference type="InterPro" id="IPR000995">
    <property type="entry name" value="Musac_Ach_rcpt"/>
</dbReference>
<feature type="region of interest" description="Disordered" evidence="11">
    <location>
        <begin position="471"/>
        <end position="497"/>
    </location>
</feature>
<feature type="transmembrane region" description="Helical" evidence="12">
    <location>
        <begin position="178"/>
        <end position="200"/>
    </location>
</feature>
<evidence type="ECO:0000256" key="7">
    <source>
        <dbReference type="ARBA" id="ARBA00023136"/>
    </source>
</evidence>
<feature type="domain" description="G-protein coupled receptors family 1 profile" evidence="13">
    <location>
        <begin position="78"/>
        <end position="716"/>
    </location>
</feature>
<evidence type="ECO:0000313" key="14">
    <source>
        <dbReference type="EMBL" id="GIY91250.1"/>
    </source>
</evidence>
<feature type="compositionally biased region" description="Basic residues" evidence="11">
    <location>
        <begin position="631"/>
        <end position="649"/>
    </location>
</feature>
<reference evidence="14 15" key="1">
    <citation type="submission" date="2021-06" db="EMBL/GenBank/DDBJ databases">
        <title>Caerostris darwini draft genome.</title>
        <authorList>
            <person name="Kono N."/>
            <person name="Arakawa K."/>
        </authorList>
    </citation>
    <scope>NUCLEOTIDE SEQUENCE [LARGE SCALE GENOMIC DNA]</scope>
</reference>
<evidence type="ECO:0000256" key="9">
    <source>
        <dbReference type="ARBA" id="ARBA00023224"/>
    </source>
</evidence>
<keyword evidence="9 10" id="KW-0807">Transducer</keyword>
<comment type="caution">
    <text evidence="14">The sequence shown here is derived from an EMBL/GenBank/DDBJ whole genome shotgun (WGS) entry which is preliminary data.</text>
</comment>
<dbReference type="PRINTS" id="PR00243">
    <property type="entry name" value="MUSCARINICR"/>
</dbReference>
<dbReference type="InterPro" id="IPR017452">
    <property type="entry name" value="GPCR_Rhodpsn_7TM"/>
</dbReference>
<evidence type="ECO:0000313" key="15">
    <source>
        <dbReference type="Proteomes" id="UP001054837"/>
    </source>
</evidence>
<evidence type="ECO:0000256" key="2">
    <source>
        <dbReference type="ARBA" id="ARBA00010663"/>
    </source>
</evidence>
<dbReference type="EMBL" id="BPLQ01015730">
    <property type="protein sequence ID" value="GIY91250.1"/>
    <property type="molecule type" value="Genomic_DNA"/>
</dbReference>
<dbReference type="PROSITE" id="PS00237">
    <property type="entry name" value="G_PROTEIN_RECEP_F1_1"/>
    <property type="match status" value="1"/>
</dbReference>
<evidence type="ECO:0000256" key="1">
    <source>
        <dbReference type="ARBA" id="ARBA00004651"/>
    </source>
</evidence>
<dbReference type="GO" id="GO:0045202">
    <property type="term" value="C:synapse"/>
    <property type="evidence" value="ECO:0007669"/>
    <property type="project" value="TreeGrafter"/>
</dbReference>
<evidence type="ECO:0000256" key="12">
    <source>
        <dbReference type="SAM" id="Phobius"/>
    </source>
</evidence>